<evidence type="ECO:0000256" key="4">
    <source>
        <dbReference type="ARBA" id="ARBA00022833"/>
    </source>
</evidence>
<protein>
    <recommendedName>
        <fullName evidence="11">SBP-type domain-containing protein</fullName>
    </recommendedName>
</protein>
<feature type="compositionally biased region" description="Polar residues" evidence="10">
    <location>
        <begin position="223"/>
        <end position="233"/>
    </location>
</feature>
<evidence type="ECO:0000256" key="2">
    <source>
        <dbReference type="ARBA" id="ARBA00022723"/>
    </source>
</evidence>
<dbReference type="OrthoDB" id="514967at2759"/>
<evidence type="ECO:0000259" key="11">
    <source>
        <dbReference type="PROSITE" id="PS51141"/>
    </source>
</evidence>
<evidence type="ECO:0000313" key="13">
    <source>
        <dbReference type="Proteomes" id="UP000242715"/>
    </source>
</evidence>
<feature type="region of interest" description="Disordered" evidence="10">
    <location>
        <begin position="206"/>
        <end position="243"/>
    </location>
</feature>
<dbReference type="Pfam" id="PF03110">
    <property type="entry name" value="SBP"/>
    <property type="match status" value="1"/>
</dbReference>
<dbReference type="SUPFAM" id="SSF103612">
    <property type="entry name" value="SBT domain"/>
    <property type="match status" value="1"/>
</dbReference>
<evidence type="ECO:0000313" key="12">
    <source>
        <dbReference type="EMBL" id="GAU23492.1"/>
    </source>
</evidence>
<evidence type="ECO:0000256" key="6">
    <source>
        <dbReference type="ARBA" id="ARBA00023125"/>
    </source>
</evidence>
<dbReference type="GO" id="GO:0008270">
    <property type="term" value="F:zinc ion binding"/>
    <property type="evidence" value="ECO:0007669"/>
    <property type="project" value="UniProtKB-KW"/>
</dbReference>
<keyword evidence="2" id="KW-0479">Metal-binding</keyword>
<dbReference type="FunFam" id="4.10.1100.10:FF:000001">
    <property type="entry name" value="Squamosa promoter-binding-like protein 14"/>
    <property type="match status" value="1"/>
</dbReference>
<keyword evidence="7" id="KW-0804">Transcription</keyword>
<evidence type="ECO:0000256" key="1">
    <source>
        <dbReference type="ARBA" id="ARBA00004123"/>
    </source>
</evidence>
<evidence type="ECO:0000256" key="3">
    <source>
        <dbReference type="ARBA" id="ARBA00022771"/>
    </source>
</evidence>
<evidence type="ECO:0000256" key="10">
    <source>
        <dbReference type="SAM" id="MobiDB-lite"/>
    </source>
</evidence>
<evidence type="ECO:0000256" key="5">
    <source>
        <dbReference type="ARBA" id="ARBA00023015"/>
    </source>
</evidence>
<keyword evidence="3 9" id="KW-0863">Zinc-finger</keyword>
<dbReference type="Gene3D" id="4.10.1100.10">
    <property type="entry name" value="Transcription factor, SBP-box domain"/>
    <property type="match status" value="1"/>
</dbReference>
<dbReference type="AlphaFoldDB" id="A0A2Z6MD95"/>
<dbReference type="GO" id="GO:0005634">
    <property type="term" value="C:nucleus"/>
    <property type="evidence" value="ECO:0007669"/>
    <property type="project" value="UniProtKB-SubCell"/>
</dbReference>
<dbReference type="Proteomes" id="UP000242715">
    <property type="component" value="Unassembled WGS sequence"/>
</dbReference>
<proteinExistence type="predicted"/>
<evidence type="ECO:0000256" key="9">
    <source>
        <dbReference type="PROSITE-ProRule" id="PRU00470"/>
    </source>
</evidence>
<organism evidence="12 13">
    <name type="scientific">Trifolium subterraneum</name>
    <name type="common">Subterranean clover</name>
    <dbReference type="NCBI Taxonomy" id="3900"/>
    <lineage>
        <taxon>Eukaryota</taxon>
        <taxon>Viridiplantae</taxon>
        <taxon>Streptophyta</taxon>
        <taxon>Embryophyta</taxon>
        <taxon>Tracheophyta</taxon>
        <taxon>Spermatophyta</taxon>
        <taxon>Magnoliopsida</taxon>
        <taxon>eudicotyledons</taxon>
        <taxon>Gunneridae</taxon>
        <taxon>Pentapetalae</taxon>
        <taxon>rosids</taxon>
        <taxon>fabids</taxon>
        <taxon>Fabales</taxon>
        <taxon>Fabaceae</taxon>
        <taxon>Papilionoideae</taxon>
        <taxon>50 kb inversion clade</taxon>
        <taxon>NPAAA clade</taxon>
        <taxon>Hologalegina</taxon>
        <taxon>IRL clade</taxon>
        <taxon>Trifolieae</taxon>
        <taxon>Trifolium</taxon>
    </lineage>
</organism>
<keyword evidence="5" id="KW-0805">Transcription regulation</keyword>
<reference evidence="13" key="1">
    <citation type="journal article" date="2017" name="Front. Plant Sci.">
        <title>Climate Clever Clovers: New Paradigm to Reduce the Environmental Footprint of Ruminants by Breeding Low Methanogenic Forages Utilizing Haplotype Variation.</title>
        <authorList>
            <person name="Kaur P."/>
            <person name="Appels R."/>
            <person name="Bayer P.E."/>
            <person name="Keeble-Gagnere G."/>
            <person name="Wang J."/>
            <person name="Hirakawa H."/>
            <person name="Shirasawa K."/>
            <person name="Vercoe P."/>
            <person name="Stefanova K."/>
            <person name="Durmic Z."/>
            <person name="Nichols P."/>
            <person name="Revell C."/>
            <person name="Isobe S.N."/>
            <person name="Edwards D."/>
            <person name="Erskine W."/>
        </authorList>
    </citation>
    <scope>NUCLEOTIDE SEQUENCE [LARGE SCALE GENOMIC DNA]</scope>
    <source>
        <strain evidence="13">cv. Daliak</strain>
    </source>
</reference>
<evidence type="ECO:0000256" key="8">
    <source>
        <dbReference type="ARBA" id="ARBA00023242"/>
    </source>
</evidence>
<feature type="region of interest" description="Disordered" evidence="10">
    <location>
        <begin position="1"/>
        <end position="73"/>
    </location>
</feature>
<dbReference type="EMBL" id="DF973270">
    <property type="protein sequence ID" value="GAU23492.1"/>
    <property type="molecule type" value="Genomic_DNA"/>
</dbReference>
<dbReference type="InterPro" id="IPR036893">
    <property type="entry name" value="SBP_sf"/>
</dbReference>
<gene>
    <name evidence="12" type="ORF">TSUD_81740</name>
</gene>
<evidence type="ECO:0000256" key="7">
    <source>
        <dbReference type="ARBA" id="ARBA00023163"/>
    </source>
</evidence>
<keyword evidence="6" id="KW-0238">DNA-binding</keyword>
<feature type="compositionally biased region" description="Basic residues" evidence="10">
    <location>
        <begin position="206"/>
        <end position="218"/>
    </location>
</feature>
<keyword evidence="13" id="KW-1185">Reference proteome</keyword>
<dbReference type="GO" id="GO:0003677">
    <property type="term" value="F:DNA binding"/>
    <property type="evidence" value="ECO:0007669"/>
    <property type="project" value="UniProtKB-KW"/>
</dbReference>
<dbReference type="InterPro" id="IPR044817">
    <property type="entry name" value="SBP-like"/>
</dbReference>
<dbReference type="InterPro" id="IPR004333">
    <property type="entry name" value="SBP_dom"/>
</dbReference>
<keyword evidence="8" id="KW-0539">Nucleus</keyword>
<feature type="domain" description="SBP-type" evidence="11">
    <location>
        <begin position="141"/>
        <end position="218"/>
    </location>
</feature>
<dbReference type="PANTHER" id="PTHR31251">
    <property type="entry name" value="SQUAMOSA PROMOTER-BINDING-LIKE PROTEIN 4"/>
    <property type="match status" value="1"/>
</dbReference>
<comment type="subcellular location">
    <subcellularLocation>
        <location evidence="1">Nucleus</location>
    </subcellularLocation>
</comment>
<accession>A0A2Z6MD95</accession>
<feature type="compositionally biased region" description="Low complexity" evidence="10">
    <location>
        <begin position="52"/>
        <end position="66"/>
    </location>
</feature>
<keyword evidence="4" id="KW-0862">Zinc</keyword>
<dbReference type="PROSITE" id="PS51141">
    <property type="entry name" value="ZF_SBP"/>
    <property type="match status" value="1"/>
</dbReference>
<feature type="compositionally biased region" description="Polar residues" evidence="10">
    <location>
        <begin position="1"/>
        <end position="11"/>
    </location>
</feature>
<name>A0A2Z6MD95_TRISU</name>
<sequence length="402" mass="44996">MDHQSFSNAKATESPKFQPPNWTVELDQENNVGLFDTPGGSGSSGSELILGSTSRSSKSASIGSSSNRDSKTIEYPIESSRAPELSSVSGEQLLTLRLGKRMYFEDVSPENDSEYLSFSRDLMSSLSVGKKCKSNGQNLQSPCCQVEGCGLDLSLAKTYHRKHRVCEIHSKSPKVVVAGLESRFCQQCSKFHDLFEFDEEKRSCRRRLSHHNARRRKYRPTDAVQSSKSALTSSRRDGKRQMNPFAYSKTDKNLALQNKHNSKFPQAKDFLLKPSKYNTDIPSSLAMLSDDSNVHFTCKALETKSISPGIEDFLTYATQDITCALSLLSTNPWDSYETKSISLEHSHRTTSNAQAITHAMNLRMPLASSESWYSDHDQHANSSMWISNSNCEDSSHFPSYDF</sequence>
<dbReference type="PANTHER" id="PTHR31251:SF224">
    <property type="entry name" value="SQUAMOSA PROMOTER-BINDING-LIKE PROTEIN"/>
    <property type="match status" value="1"/>
</dbReference>